<gene>
    <name evidence="2" type="ORF">g.24275</name>
</gene>
<evidence type="ECO:0000313" key="2">
    <source>
        <dbReference type="EMBL" id="JAS38600.1"/>
    </source>
</evidence>
<feature type="non-terminal residue" evidence="2">
    <location>
        <position position="110"/>
    </location>
</feature>
<dbReference type="EMBL" id="GECZ01031169">
    <property type="protein sequence ID" value="JAS38600.1"/>
    <property type="molecule type" value="Transcribed_RNA"/>
</dbReference>
<name>A0A1B6EKY3_9HEMI</name>
<accession>A0A1B6EKY3</accession>
<protein>
    <submittedName>
        <fullName evidence="2">Uncharacterized protein</fullName>
    </submittedName>
</protein>
<reference evidence="2" key="1">
    <citation type="submission" date="2015-11" db="EMBL/GenBank/DDBJ databases">
        <title>De novo transcriptome assembly of four potential Pierce s Disease insect vectors from Arizona vineyards.</title>
        <authorList>
            <person name="Tassone E.E."/>
        </authorList>
    </citation>
    <scope>NUCLEOTIDE SEQUENCE</scope>
</reference>
<sequence length="110" mass="12090">MVAAYNSSEWSGLDDIEASGSTGSSVCSEKYRVRSPGSTLVICWKQQGCEMCDFWGKGCTTCFFLGFLFFLGTEREMFSGSIIPHDVSVYRPHQTGRPQLRLRGGCAGDV</sequence>
<feature type="region of interest" description="Disordered" evidence="1">
    <location>
        <begin position="1"/>
        <end position="32"/>
    </location>
</feature>
<feature type="compositionally biased region" description="Polar residues" evidence="1">
    <location>
        <begin position="1"/>
        <end position="10"/>
    </location>
</feature>
<dbReference type="AlphaFoldDB" id="A0A1B6EKY3"/>
<evidence type="ECO:0000256" key="1">
    <source>
        <dbReference type="SAM" id="MobiDB-lite"/>
    </source>
</evidence>
<organism evidence="2">
    <name type="scientific">Cuerna arida</name>
    <dbReference type="NCBI Taxonomy" id="1464854"/>
    <lineage>
        <taxon>Eukaryota</taxon>
        <taxon>Metazoa</taxon>
        <taxon>Ecdysozoa</taxon>
        <taxon>Arthropoda</taxon>
        <taxon>Hexapoda</taxon>
        <taxon>Insecta</taxon>
        <taxon>Pterygota</taxon>
        <taxon>Neoptera</taxon>
        <taxon>Paraneoptera</taxon>
        <taxon>Hemiptera</taxon>
        <taxon>Auchenorrhyncha</taxon>
        <taxon>Membracoidea</taxon>
        <taxon>Cicadellidae</taxon>
        <taxon>Cicadellinae</taxon>
        <taxon>Proconiini</taxon>
        <taxon>Cuerna</taxon>
    </lineage>
</organism>
<proteinExistence type="predicted"/>